<accession>I0YUT7</accession>
<dbReference type="OrthoDB" id="10451330at2759"/>
<feature type="region of interest" description="Disordered" evidence="1">
    <location>
        <begin position="40"/>
        <end position="60"/>
    </location>
</feature>
<dbReference type="Proteomes" id="UP000007264">
    <property type="component" value="Unassembled WGS sequence"/>
</dbReference>
<sequence>MATLLPLWVASGAVAGTVGLPVTASVGVVGILAALSSRSQKRIEGEGADREGAKAGSPELAENDLTDSAEAEDEQNKVCLSHALSSFTPRCHPLDQETSGVTWDTLYPSRQPSQLLGEGAAMPAALTQAQQPGLPKQRSQRYRKLVTGLSARLSTLYPACLAPKTSNTGAAQRASKQAAAGNAVVRRGRGGSHTKLDLLRTASSLQQRISVVASSASGPWIAHLC</sequence>
<organism evidence="4 5">
    <name type="scientific">Coccomyxa subellipsoidea (strain C-169)</name>
    <name type="common">Green microalga</name>
    <dbReference type="NCBI Taxonomy" id="574566"/>
    <lineage>
        <taxon>Eukaryota</taxon>
        <taxon>Viridiplantae</taxon>
        <taxon>Chlorophyta</taxon>
        <taxon>core chlorophytes</taxon>
        <taxon>Trebouxiophyceae</taxon>
        <taxon>Trebouxiophyceae incertae sedis</taxon>
        <taxon>Coccomyxaceae</taxon>
        <taxon>Coccomyxa</taxon>
        <taxon>Coccomyxa subellipsoidea</taxon>
    </lineage>
</organism>
<keyword evidence="2" id="KW-0472">Membrane</keyword>
<feature type="compositionally biased region" description="Basic and acidic residues" evidence="1">
    <location>
        <begin position="41"/>
        <end position="53"/>
    </location>
</feature>
<evidence type="ECO:0000313" key="5">
    <source>
        <dbReference type="Proteomes" id="UP000007264"/>
    </source>
</evidence>
<comment type="caution">
    <text evidence="4">The sequence shown here is derived from an EMBL/GenBank/DDBJ whole genome shotgun (WGS) entry which is preliminary data.</text>
</comment>
<keyword evidence="3" id="KW-0732">Signal</keyword>
<dbReference type="EMBL" id="AGSI01000010">
    <property type="protein sequence ID" value="EIE22156.1"/>
    <property type="molecule type" value="Genomic_DNA"/>
</dbReference>
<feature type="chain" id="PRO_5003637269" evidence="3">
    <location>
        <begin position="20"/>
        <end position="225"/>
    </location>
</feature>
<evidence type="ECO:0000256" key="1">
    <source>
        <dbReference type="SAM" id="MobiDB-lite"/>
    </source>
</evidence>
<name>I0YUT7_COCSC</name>
<keyword evidence="5" id="KW-1185">Reference proteome</keyword>
<feature type="transmembrane region" description="Helical" evidence="2">
    <location>
        <begin position="12"/>
        <end position="35"/>
    </location>
</feature>
<evidence type="ECO:0000256" key="3">
    <source>
        <dbReference type="SAM" id="SignalP"/>
    </source>
</evidence>
<evidence type="ECO:0000313" key="4">
    <source>
        <dbReference type="EMBL" id="EIE22156.1"/>
    </source>
</evidence>
<proteinExistence type="predicted"/>
<reference evidence="4 5" key="1">
    <citation type="journal article" date="2012" name="Genome Biol.">
        <title>The genome of the polar eukaryotic microalga coccomyxa subellipsoidea reveals traits of cold adaptation.</title>
        <authorList>
            <person name="Blanc G."/>
            <person name="Agarkova I."/>
            <person name="Grimwood J."/>
            <person name="Kuo A."/>
            <person name="Brueggeman A."/>
            <person name="Dunigan D."/>
            <person name="Gurnon J."/>
            <person name="Ladunga I."/>
            <person name="Lindquist E."/>
            <person name="Lucas S."/>
            <person name="Pangilinan J."/>
            <person name="Proschold T."/>
            <person name="Salamov A."/>
            <person name="Schmutz J."/>
            <person name="Weeks D."/>
            <person name="Yamada T."/>
            <person name="Claverie J.M."/>
            <person name="Grigoriev I."/>
            <person name="Van Etten J."/>
            <person name="Lomsadze A."/>
            <person name="Borodovsky M."/>
        </authorList>
    </citation>
    <scope>NUCLEOTIDE SEQUENCE [LARGE SCALE GENOMIC DNA]</scope>
    <source>
        <strain evidence="4 5">C-169</strain>
    </source>
</reference>
<evidence type="ECO:0000256" key="2">
    <source>
        <dbReference type="SAM" id="Phobius"/>
    </source>
</evidence>
<dbReference type="AlphaFoldDB" id="I0YUT7"/>
<feature type="signal peptide" evidence="3">
    <location>
        <begin position="1"/>
        <end position="19"/>
    </location>
</feature>
<dbReference type="GeneID" id="17040142"/>
<dbReference type="KEGG" id="csl:COCSUDRAFT_66482"/>
<keyword evidence="2" id="KW-0812">Transmembrane</keyword>
<dbReference type="RefSeq" id="XP_005646700.1">
    <property type="nucleotide sequence ID" value="XM_005646643.1"/>
</dbReference>
<keyword evidence="2" id="KW-1133">Transmembrane helix</keyword>
<gene>
    <name evidence="4" type="ORF">COCSUDRAFT_66482</name>
</gene>
<protein>
    <submittedName>
        <fullName evidence="4">Uncharacterized protein</fullName>
    </submittedName>
</protein>